<name>A0A482T063_9EURY</name>
<feature type="transmembrane region" description="Helical" evidence="1">
    <location>
        <begin position="51"/>
        <end position="76"/>
    </location>
</feature>
<proteinExistence type="predicted"/>
<sequence>MSGLHLFGASHLDRYSSIQEEVEDRIAETEAEAICIEAPEQRIQVKYWLLALLRLPLVITGFALLGLVQLALFALLARSVLPGEVRAAREVHAKQGIPLHKVDPHFQRYFSTGGLWFIAVNWAILVAIAVVFSPIQLAIICVIGNIAFWCLRAAGQLSERIAVIIAVPACIIIYIALFQLTSILLVLVVFFSGIAALVTATKLTGEERTDEMLERTQTAINDNRYENVLYVTGQRRLPTLRDRIAEIGDIELGSVWVKERSESGSLEQPTPND</sequence>
<evidence type="ECO:0000313" key="2">
    <source>
        <dbReference type="EMBL" id="RYJ08256.1"/>
    </source>
</evidence>
<reference evidence="2 3" key="1">
    <citation type="submission" date="2018-12" db="EMBL/GenBank/DDBJ databases">
        <title>Genome analysis provides insights into bioremediation potentialities of Halogeometricum borinquense strain N11.</title>
        <authorList>
            <person name="Najjari A."/>
            <person name="Youssef N."/>
            <person name="Fhoula I."/>
            <person name="Ben Dhia O."/>
            <person name="Mahjoubi M."/>
            <person name="Ouzari H.I."/>
            <person name="Cherif A."/>
        </authorList>
    </citation>
    <scope>NUCLEOTIDE SEQUENCE [LARGE SCALE GENOMIC DNA]</scope>
    <source>
        <strain evidence="2 3">N11</strain>
    </source>
</reference>
<feature type="transmembrane region" description="Helical" evidence="1">
    <location>
        <begin position="183"/>
        <end position="205"/>
    </location>
</feature>
<keyword evidence="1" id="KW-1133">Transmembrane helix</keyword>
<dbReference type="RefSeq" id="WP_129786089.1">
    <property type="nucleotide sequence ID" value="NZ_RZHH01000003.1"/>
</dbReference>
<evidence type="ECO:0000256" key="1">
    <source>
        <dbReference type="SAM" id="Phobius"/>
    </source>
</evidence>
<organism evidence="2 3">
    <name type="scientific">Halogeometricum borinquense</name>
    <dbReference type="NCBI Taxonomy" id="60847"/>
    <lineage>
        <taxon>Archaea</taxon>
        <taxon>Methanobacteriati</taxon>
        <taxon>Methanobacteriota</taxon>
        <taxon>Stenosarchaea group</taxon>
        <taxon>Halobacteria</taxon>
        <taxon>Halobacteriales</taxon>
        <taxon>Haloferacaceae</taxon>
        <taxon>Halogeometricum</taxon>
    </lineage>
</organism>
<feature type="transmembrane region" description="Helical" evidence="1">
    <location>
        <begin position="115"/>
        <end position="148"/>
    </location>
</feature>
<dbReference type="Proteomes" id="UP000294028">
    <property type="component" value="Unassembled WGS sequence"/>
</dbReference>
<dbReference type="EMBL" id="RZHH01000003">
    <property type="protein sequence ID" value="RYJ08256.1"/>
    <property type="molecule type" value="Genomic_DNA"/>
</dbReference>
<keyword evidence="1" id="KW-0812">Transmembrane</keyword>
<keyword evidence="1" id="KW-0472">Membrane</keyword>
<gene>
    <name evidence="2" type="ORF">ELS19_16985</name>
</gene>
<evidence type="ECO:0000313" key="3">
    <source>
        <dbReference type="Proteomes" id="UP000294028"/>
    </source>
</evidence>
<protein>
    <submittedName>
        <fullName evidence="2">Uncharacterized protein</fullName>
    </submittedName>
</protein>
<accession>A0A482T063</accession>
<dbReference type="AlphaFoldDB" id="A0A482T063"/>
<feature type="transmembrane region" description="Helical" evidence="1">
    <location>
        <begin position="160"/>
        <end position="177"/>
    </location>
</feature>
<comment type="caution">
    <text evidence="2">The sequence shown here is derived from an EMBL/GenBank/DDBJ whole genome shotgun (WGS) entry which is preliminary data.</text>
</comment>